<evidence type="ECO:0000256" key="3">
    <source>
        <dbReference type="ARBA" id="ARBA00022989"/>
    </source>
</evidence>
<comment type="caution">
    <text evidence="7">The sequence shown here is derived from an EMBL/GenBank/DDBJ whole genome shotgun (WGS) entry which is preliminary data.</text>
</comment>
<keyword evidence="4 5" id="KW-0472">Membrane</keyword>
<comment type="subcellular location">
    <subcellularLocation>
        <location evidence="1">Membrane</location>
        <topology evidence="1">Multi-pass membrane protein</topology>
    </subcellularLocation>
</comment>
<dbReference type="GO" id="GO:0030416">
    <property type="term" value="P:methylamine metabolic process"/>
    <property type="evidence" value="ECO:0007669"/>
    <property type="project" value="InterPro"/>
</dbReference>
<protein>
    <recommendedName>
        <fullName evidence="6">Methylamine utilisation protein MauE domain-containing protein</fullName>
    </recommendedName>
</protein>
<dbReference type="EMBL" id="BMHA01000014">
    <property type="protein sequence ID" value="GGI09058.1"/>
    <property type="molecule type" value="Genomic_DNA"/>
</dbReference>
<dbReference type="InterPro" id="IPR009908">
    <property type="entry name" value="Methylamine_util_MauE"/>
</dbReference>
<feature type="transmembrane region" description="Helical" evidence="5">
    <location>
        <begin position="118"/>
        <end position="138"/>
    </location>
</feature>
<evidence type="ECO:0000256" key="2">
    <source>
        <dbReference type="ARBA" id="ARBA00022692"/>
    </source>
</evidence>
<feature type="transmembrane region" description="Helical" evidence="5">
    <location>
        <begin position="144"/>
        <end position="168"/>
    </location>
</feature>
<evidence type="ECO:0000313" key="8">
    <source>
        <dbReference type="Proteomes" id="UP000650511"/>
    </source>
</evidence>
<organism evidence="7 8">
    <name type="scientific">Egicoccus halophilus</name>
    <dbReference type="NCBI Taxonomy" id="1670830"/>
    <lineage>
        <taxon>Bacteria</taxon>
        <taxon>Bacillati</taxon>
        <taxon>Actinomycetota</taxon>
        <taxon>Nitriliruptoria</taxon>
        <taxon>Egicoccales</taxon>
        <taxon>Egicoccaceae</taxon>
        <taxon>Egicoccus</taxon>
    </lineage>
</organism>
<keyword evidence="3 5" id="KW-1133">Transmembrane helix</keyword>
<dbReference type="RefSeq" id="WP_130650209.1">
    <property type="nucleotide sequence ID" value="NZ_BMHA01000014.1"/>
</dbReference>
<evidence type="ECO:0000256" key="4">
    <source>
        <dbReference type="ARBA" id="ARBA00023136"/>
    </source>
</evidence>
<keyword evidence="8" id="KW-1185">Reference proteome</keyword>
<evidence type="ECO:0000256" key="5">
    <source>
        <dbReference type="SAM" id="Phobius"/>
    </source>
</evidence>
<sequence length="203" mass="20092">MYAVLEAWSPLAAELLLVAVVLGAGLLLPAGLAKLRRPQDAGDALGWRGARARLLVRTIGAGELGLAVLVLVVGGRLPLVGLALAYGAFTLVAARQWRRGASCGCFGQAAAPAGPLHVTIDAVVTVAAAVAALAPNLALLGSPAAGLGLAALPTLVAAVLALVAVASLQQLLGALPDLRAATRRITLPAPRVAPSDPGAGGRA</sequence>
<dbReference type="GO" id="GO:0016020">
    <property type="term" value="C:membrane"/>
    <property type="evidence" value="ECO:0007669"/>
    <property type="project" value="UniProtKB-SubCell"/>
</dbReference>
<reference evidence="7" key="2">
    <citation type="submission" date="2020-09" db="EMBL/GenBank/DDBJ databases">
        <authorList>
            <person name="Sun Q."/>
            <person name="Zhou Y."/>
        </authorList>
    </citation>
    <scope>NUCLEOTIDE SEQUENCE</scope>
    <source>
        <strain evidence="7">CGMCC 1.14988</strain>
    </source>
</reference>
<proteinExistence type="predicted"/>
<dbReference type="AlphaFoldDB" id="A0A8J3AAR0"/>
<dbReference type="Proteomes" id="UP000650511">
    <property type="component" value="Unassembled WGS sequence"/>
</dbReference>
<evidence type="ECO:0000313" key="7">
    <source>
        <dbReference type="EMBL" id="GGI09058.1"/>
    </source>
</evidence>
<name>A0A8J3AAR0_9ACTN</name>
<feature type="transmembrane region" description="Helical" evidence="5">
    <location>
        <begin position="12"/>
        <end position="33"/>
    </location>
</feature>
<evidence type="ECO:0000259" key="6">
    <source>
        <dbReference type="Pfam" id="PF07291"/>
    </source>
</evidence>
<evidence type="ECO:0000256" key="1">
    <source>
        <dbReference type="ARBA" id="ARBA00004141"/>
    </source>
</evidence>
<feature type="transmembrane region" description="Helical" evidence="5">
    <location>
        <begin position="54"/>
        <end position="73"/>
    </location>
</feature>
<gene>
    <name evidence="7" type="ORF">GCM10011354_32180</name>
</gene>
<dbReference type="Pfam" id="PF07291">
    <property type="entry name" value="MauE"/>
    <property type="match status" value="1"/>
</dbReference>
<feature type="domain" description="Methylamine utilisation protein MauE" evidence="6">
    <location>
        <begin position="15"/>
        <end position="133"/>
    </location>
</feature>
<accession>A0A8J3AAR0</accession>
<keyword evidence="2 5" id="KW-0812">Transmembrane</keyword>
<reference evidence="7" key="1">
    <citation type="journal article" date="2014" name="Int. J. Syst. Evol. Microbiol.">
        <title>Complete genome sequence of Corynebacterium casei LMG S-19264T (=DSM 44701T), isolated from a smear-ripened cheese.</title>
        <authorList>
            <consortium name="US DOE Joint Genome Institute (JGI-PGF)"/>
            <person name="Walter F."/>
            <person name="Albersmeier A."/>
            <person name="Kalinowski J."/>
            <person name="Ruckert C."/>
        </authorList>
    </citation>
    <scope>NUCLEOTIDE SEQUENCE</scope>
    <source>
        <strain evidence="7">CGMCC 1.14988</strain>
    </source>
</reference>